<gene>
    <name evidence="1" type="ORF">GYA55_07595</name>
</gene>
<dbReference type="Proteomes" id="UP000524246">
    <property type="component" value="Unassembled WGS sequence"/>
</dbReference>
<protein>
    <submittedName>
        <fullName evidence="1">Uncharacterized protein</fullName>
    </submittedName>
</protein>
<accession>A0A7X9FRJ9</accession>
<reference evidence="1 2" key="1">
    <citation type="journal article" date="2020" name="Biotechnol. Biofuels">
        <title>New insights from the biogas microbiome by comprehensive genome-resolved metagenomics of nearly 1600 species originating from multiple anaerobic digesters.</title>
        <authorList>
            <person name="Campanaro S."/>
            <person name="Treu L."/>
            <person name="Rodriguez-R L.M."/>
            <person name="Kovalovszki A."/>
            <person name="Ziels R.M."/>
            <person name="Maus I."/>
            <person name="Zhu X."/>
            <person name="Kougias P.G."/>
            <person name="Basile A."/>
            <person name="Luo G."/>
            <person name="Schluter A."/>
            <person name="Konstantinidis K.T."/>
            <person name="Angelidaki I."/>
        </authorList>
    </citation>
    <scope>NUCLEOTIDE SEQUENCE [LARGE SCALE GENOMIC DNA]</scope>
    <source>
        <strain evidence="1">AS27yjCOA_65</strain>
    </source>
</reference>
<evidence type="ECO:0000313" key="1">
    <source>
        <dbReference type="EMBL" id="NMC63017.1"/>
    </source>
</evidence>
<dbReference type="EMBL" id="JAAZON010000331">
    <property type="protein sequence ID" value="NMC63017.1"/>
    <property type="molecule type" value="Genomic_DNA"/>
</dbReference>
<proteinExistence type="predicted"/>
<comment type="caution">
    <text evidence="1">The sequence shown here is derived from an EMBL/GenBank/DDBJ whole genome shotgun (WGS) entry which is preliminary data.</text>
</comment>
<name>A0A7X9FRJ9_9DELT</name>
<sequence>MKKLSLLVLLAFLLLLSIVLLLIHKRSQRNLVEEVTGSRVAVLSEPFMEALAKESQDQGIGADNLKSFNGQRIVDSQKITTLSWKLLRYAGLVYATKDPVFAAKYRDTLRALKERQNALDNPDRYYGNENIYGTLFQLPEAALLISDTELVPLTLRYLEEVRRDWADPEAFKKTKADSMYLSNLSRALSLFSLLLDEKEVKEGIITEGKYATDEQSFQNWQEDYLVTAKALLETAKEETRLGPVYKSVKQQTPFREFSCYPLFAQTGLWRAKGSKRGDLDAEYVREKLDEIRSATVVGRANVFGSLQVILPCIHAAYDLSSKYPETKKIATFLVQETILRNWDSPKRKLCHGDFSFLANFVPSMSTDCKTYAKAMSDQAWAGYLLSLDQDDFKIYSY</sequence>
<dbReference type="AlphaFoldDB" id="A0A7X9FRJ9"/>
<evidence type="ECO:0000313" key="2">
    <source>
        <dbReference type="Proteomes" id="UP000524246"/>
    </source>
</evidence>
<organism evidence="1 2">
    <name type="scientific">SAR324 cluster bacterium</name>
    <dbReference type="NCBI Taxonomy" id="2024889"/>
    <lineage>
        <taxon>Bacteria</taxon>
        <taxon>Deltaproteobacteria</taxon>
        <taxon>SAR324 cluster</taxon>
    </lineage>
</organism>